<comment type="function">
    <text evidence="2">Adenine glycosylase active on G-A mispairs. MutY also corrects error-prone DNA synthesis past GO lesions which are due to the oxidatively damaged form of guanine: 7,8-dihydro-8-oxoguanine (8-oxo-dGTP).</text>
</comment>
<dbReference type="EMBL" id="BMIR01000011">
    <property type="protein sequence ID" value="GGE45501.1"/>
    <property type="molecule type" value="Genomic_DNA"/>
</dbReference>
<dbReference type="SUPFAM" id="SSF48150">
    <property type="entry name" value="DNA-glycosylase"/>
    <property type="match status" value="1"/>
</dbReference>
<evidence type="ECO:0000256" key="6">
    <source>
        <dbReference type="ARBA" id="ARBA00022485"/>
    </source>
</evidence>
<gene>
    <name evidence="16" type="ORF">GCM10011391_25400</name>
</gene>
<name>A0A8J2YIF0_9BACL</name>
<dbReference type="GO" id="GO:0032357">
    <property type="term" value="F:oxidized purine DNA binding"/>
    <property type="evidence" value="ECO:0007669"/>
    <property type="project" value="TreeGrafter"/>
</dbReference>
<dbReference type="GO" id="GO:0006284">
    <property type="term" value="P:base-excision repair"/>
    <property type="evidence" value="ECO:0007669"/>
    <property type="project" value="UniProtKB-UniRule"/>
</dbReference>
<evidence type="ECO:0000313" key="16">
    <source>
        <dbReference type="EMBL" id="GGE45501.1"/>
    </source>
</evidence>
<keyword evidence="6" id="KW-0004">4Fe-4S</keyword>
<comment type="similarity">
    <text evidence="3 14">Belongs to the Nth/MutY family.</text>
</comment>
<comment type="catalytic activity">
    <reaction evidence="1 14">
        <text>Hydrolyzes free adenine bases from 7,8-dihydro-8-oxoguanine:adenine mismatched double-stranded DNA, leaving an apurinic site.</text>
        <dbReference type="EC" id="3.2.2.31"/>
    </reaction>
</comment>
<protein>
    <recommendedName>
        <fullName evidence="5 14">Adenine DNA glycosylase</fullName>
        <ecNumber evidence="4 14">3.2.2.31</ecNumber>
    </recommendedName>
</protein>
<organism evidence="16 17">
    <name type="scientific">Pullulanibacillus camelliae</name>
    <dbReference type="NCBI Taxonomy" id="1707096"/>
    <lineage>
        <taxon>Bacteria</taxon>
        <taxon>Bacillati</taxon>
        <taxon>Bacillota</taxon>
        <taxon>Bacilli</taxon>
        <taxon>Bacillales</taxon>
        <taxon>Sporolactobacillaceae</taxon>
        <taxon>Pullulanibacillus</taxon>
    </lineage>
</organism>
<keyword evidence="11" id="KW-0411">Iron-sulfur</keyword>
<evidence type="ECO:0000256" key="14">
    <source>
        <dbReference type="RuleBase" id="RU365096"/>
    </source>
</evidence>
<keyword evidence="10 14" id="KW-0408">Iron</keyword>
<keyword evidence="12" id="KW-0234">DNA repair</keyword>
<evidence type="ECO:0000256" key="3">
    <source>
        <dbReference type="ARBA" id="ARBA00008343"/>
    </source>
</evidence>
<dbReference type="SUPFAM" id="SSF55811">
    <property type="entry name" value="Nudix"/>
    <property type="match status" value="1"/>
</dbReference>
<comment type="caution">
    <text evidence="16">The sequence shown here is derived from an EMBL/GenBank/DDBJ whole genome shotgun (WGS) entry which is preliminary data.</text>
</comment>
<dbReference type="GO" id="GO:0046872">
    <property type="term" value="F:metal ion binding"/>
    <property type="evidence" value="ECO:0007669"/>
    <property type="project" value="UniProtKB-UniRule"/>
</dbReference>
<dbReference type="SMART" id="SM00478">
    <property type="entry name" value="ENDO3c"/>
    <property type="match status" value="1"/>
</dbReference>
<keyword evidence="13 14" id="KW-0326">Glycosidase</keyword>
<accession>A0A8J2YIF0</accession>
<dbReference type="Gene3D" id="1.10.1670.10">
    <property type="entry name" value="Helix-hairpin-Helix base-excision DNA repair enzymes (C-terminal)"/>
    <property type="match status" value="1"/>
</dbReference>
<dbReference type="Pfam" id="PF00730">
    <property type="entry name" value="HhH-GPD"/>
    <property type="match status" value="1"/>
</dbReference>
<dbReference type="Pfam" id="PF14815">
    <property type="entry name" value="NUDIX_4"/>
    <property type="match status" value="1"/>
</dbReference>
<dbReference type="Gene3D" id="3.90.79.10">
    <property type="entry name" value="Nucleoside Triphosphate Pyrophosphohydrolase"/>
    <property type="match status" value="1"/>
</dbReference>
<evidence type="ECO:0000259" key="15">
    <source>
        <dbReference type="SMART" id="SM00478"/>
    </source>
</evidence>
<evidence type="ECO:0000256" key="9">
    <source>
        <dbReference type="ARBA" id="ARBA00022801"/>
    </source>
</evidence>
<dbReference type="Proteomes" id="UP000628775">
    <property type="component" value="Unassembled WGS sequence"/>
</dbReference>
<dbReference type="FunFam" id="1.10.1670.10:FF:000002">
    <property type="entry name" value="Adenine DNA glycosylase"/>
    <property type="match status" value="1"/>
</dbReference>
<dbReference type="FunFam" id="1.10.340.30:FF:000002">
    <property type="entry name" value="Adenine DNA glycosylase"/>
    <property type="match status" value="1"/>
</dbReference>
<evidence type="ECO:0000313" key="17">
    <source>
        <dbReference type="Proteomes" id="UP000628775"/>
    </source>
</evidence>
<dbReference type="GO" id="GO:0000701">
    <property type="term" value="F:purine-specific mismatch base pair DNA N-glycosylase activity"/>
    <property type="evidence" value="ECO:0007669"/>
    <property type="project" value="UniProtKB-EC"/>
</dbReference>
<dbReference type="InterPro" id="IPR029119">
    <property type="entry name" value="MutY_C"/>
</dbReference>
<evidence type="ECO:0000256" key="8">
    <source>
        <dbReference type="ARBA" id="ARBA00022763"/>
    </source>
</evidence>
<dbReference type="Gene3D" id="1.10.340.30">
    <property type="entry name" value="Hypothetical protein, domain 2"/>
    <property type="match status" value="1"/>
</dbReference>
<keyword evidence="7" id="KW-0479">Metal-binding</keyword>
<proteinExistence type="inferred from homology"/>
<evidence type="ECO:0000256" key="4">
    <source>
        <dbReference type="ARBA" id="ARBA00012045"/>
    </source>
</evidence>
<evidence type="ECO:0000256" key="5">
    <source>
        <dbReference type="ARBA" id="ARBA00022023"/>
    </source>
</evidence>
<evidence type="ECO:0000256" key="2">
    <source>
        <dbReference type="ARBA" id="ARBA00002933"/>
    </source>
</evidence>
<dbReference type="InterPro" id="IPR003651">
    <property type="entry name" value="Endonuclease3_FeS-loop_motif"/>
</dbReference>
<evidence type="ECO:0000256" key="10">
    <source>
        <dbReference type="ARBA" id="ARBA00023004"/>
    </source>
</evidence>
<reference evidence="16" key="1">
    <citation type="journal article" date="2014" name="Int. J. Syst. Evol. Microbiol.">
        <title>Complete genome sequence of Corynebacterium casei LMG S-19264T (=DSM 44701T), isolated from a smear-ripened cheese.</title>
        <authorList>
            <consortium name="US DOE Joint Genome Institute (JGI-PGF)"/>
            <person name="Walter F."/>
            <person name="Albersmeier A."/>
            <person name="Kalinowski J."/>
            <person name="Ruckert C."/>
        </authorList>
    </citation>
    <scope>NUCLEOTIDE SEQUENCE</scope>
    <source>
        <strain evidence="16">CGMCC 1.15371</strain>
    </source>
</reference>
<dbReference type="CDD" id="cd03431">
    <property type="entry name" value="NUDIX_DNA_Glycosylase_C-MutY"/>
    <property type="match status" value="1"/>
</dbReference>
<feature type="domain" description="HhH-GPD" evidence="15">
    <location>
        <begin position="12"/>
        <end position="163"/>
    </location>
</feature>
<dbReference type="AlphaFoldDB" id="A0A8J2YIF0"/>
<sequence>MDPYYIWISEVMLQQTQVDTVIPYYEKFITHYPTMHALAQAPQEEVLKHWEGLGYYSRARNLQAGVREVVENYDAQIPSDRKTLLNVKGIGPYTAGAILSIAYQKPEPAVDGNVMRVLSRIFQIDEDITKAKTRKTFEQLVYTLIPEDDASPFNQGLMELGALICKPKTPLCEACPLSHLCQARQAGKQTDYPVKSKKLKQKGIHYVAVVLQDDQGRYLIQQRPSEGLLAGFWEFPLQEISASTDEVLPSAEQFIEETFGTLSIKWSVCEETAQHIFSHLKWQLNVVQGKVLSGQVPSLQEKPMRWIAETELKDYPFPVPQQKIMKIARIAY</sequence>
<dbReference type="Pfam" id="PF00633">
    <property type="entry name" value="HHH"/>
    <property type="match status" value="1"/>
</dbReference>
<dbReference type="PANTHER" id="PTHR42944">
    <property type="entry name" value="ADENINE DNA GLYCOSYLASE"/>
    <property type="match status" value="1"/>
</dbReference>
<dbReference type="GO" id="GO:0006298">
    <property type="term" value="P:mismatch repair"/>
    <property type="evidence" value="ECO:0007669"/>
    <property type="project" value="TreeGrafter"/>
</dbReference>
<dbReference type="InterPro" id="IPR000445">
    <property type="entry name" value="HhH_motif"/>
</dbReference>
<evidence type="ECO:0000256" key="1">
    <source>
        <dbReference type="ARBA" id="ARBA00000843"/>
    </source>
</evidence>
<dbReference type="GO" id="GO:0035485">
    <property type="term" value="F:adenine/guanine mispair binding"/>
    <property type="evidence" value="ECO:0007669"/>
    <property type="project" value="TreeGrafter"/>
</dbReference>
<dbReference type="InterPro" id="IPR003265">
    <property type="entry name" value="HhH-GPD_domain"/>
</dbReference>
<reference evidence="16" key="2">
    <citation type="submission" date="2020-09" db="EMBL/GenBank/DDBJ databases">
        <authorList>
            <person name="Sun Q."/>
            <person name="Zhou Y."/>
        </authorList>
    </citation>
    <scope>NUCLEOTIDE SEQUENCE</scope>
    <source>
        <strain evidence="16">CGMCC 1.15371</strain>
    </source>
</reference>
<keyword evidence="8 14" id="KW-0227">DNA damage</keyword>
<dbReference type="GO" id="GO:0051539">
    <property type="term" value="F:4 iron, 4 sulfur cluster binding"/>
    <property type="evidence" value="ECO:0007669"/>
    <property type="project" value="UniProtKB-UniRule"/>
</dbReference>
<evidence type="ECO:0000256" key="11">
    <source>
        <dbReference type="ARBA" id="ARBA00023014"/>
    </source>
</evidence>
<dbReference type="SMART" id="SM00525">
    <property type="entry name" value="FES"/>
    <property type="match status" value="1"/>
</dbReference>
<evidence type="ECO:0000256" key="7">
    <source>
        <dbReference type="ARBA" id="ARBA00022723"/>
    </source>
</evidence>
<dbReference type="EC" id="3.2.2.31" evidence="4 14"/>
<evidence type="ECO:0000256" key="13">
    <source>
        <dbReference type="ARBA" id="ARBA00023295"/>
    </source>
</evidence>
<evidence type="ECO:0000256" key="12">
    <source>
        <dbReference type="ARBA" id="ARBA00023204"/>
    </source>
</evidence>
<dbReference type="NCBIfam" id="TIGR01084">
    <property type="entry name" value="mutY"/>
    <property type="match status" value="1"/>
</dbReference>
<dbReference type="GO" id="GO:0034039">
    <property type="term" value="F:8-oxo-7,8-dihydroguanine DNA N-glycosylase activity"/>
    <property type="evidence" value="ECO:0007669"/>
    <property type="project" value="TreeGrafter"/>
</dbReference>
<keyword evidence="9" id="KW-0378">Hydrolase</keyword>
<dbReference type="InterPro" id="IPR015797">
    <property type="entry name" value="NUDIX_hydrolase-like_dom_sf"/>
</dbReference>
<keyword evidence="17" id="KW-1185">Reference proteome</keyword>
<comment type="cofactor">
    <cofactor evidence="14">
        <name>[4Fe-4S] cluster</name>
        <dbReference type="ChEBI" id="CHEBI:49883"/>
    </cofactor>
    <text evidence="14">Binds 1 [4Fe-4S] cluster.</text>
</comment>
<dbReference type="InterPro" id="IPR011257">
    <property type="entry name" value="DNA_glycosylase"/>
</dbReference>
<dbReference type="InterPro" id="IPR005760">
    <property type="entry name" value="A/G_AdeGlyc_MutY"/>
</dbReference>
<dbReference type="InterPro" id="IPR044298">
    <property type="entry name" value="MIG/MutY"/>
</dbReference>
<dbReference type="InterPro" id="IPR023170">
    <property type="entry name" value="HhH_base_excis_C"/>
</dbReference>
<dbReference type="CDD" id="cd00056">
    <property type="entry name" value="ENDO3c"/>
    <property type="match status" value="1"/>
</dbReference>
<dbReference type="Pfam" id="PF10576">
    <property type="entry name" value="EndIII_4Fe-2S"/>
    <property type="match status" value="1"/>
</dbReference>
<dbReference type="PANTHER" id="PTHR42944:SF1">
    <property type="entry name" value="ADENINE DNA GLYCOSYLASE"/>
    <property type="match status" value="1"/>
</dbReference>